<dbReference type="EMBL" id="KL251265">
    <property type="protein sequence ID" value="KGB39691.1"/>
    <property type="molecule type" value="Genomic_DNA"/>
</dbReference>
<sequence length="256" mass="28810">MRRQLDGFDSPCISEREYVKLQYGRKIAQDTCLLATMKTPDWSHGFPAFIGKHNIVPCTVTTNSGNSTLKMYPYSVYSCACQSDLSRCHKYRSNYLRHRCLSGPTVAMLLPTAGHESTRTTVHSSVFENCGRGVIDQSIPLSHLIISHSPGPKMTSNLSHLNVCPKPLPFFEPHYLSSTEFHSTHASHSRFAYKKEANMIVMVKYYSYENINWGNPKKKGSGSSTQKSNNVKENTRCSLLDSLLTLKNKMTFVSLT</sequence>
<organism evidence="1">
    <name type="scientific">Schistosoma haematobium</name>
    <name type="common">Blood fluke</name>
    <dbReference type="NCBI Taxonomy" id="6185"/>
    <lineage>
        <taxon>Eukaryota</taxon>
        <taxon>Metazoa</taxon>
        <taxon>Spiralia</taxon>
        <taxon>Lophotrochozoa</taxon>
        <taxon>Platyhelminthes</taxon>
        <taxon>Trematoda</taxon>
        <taxon>Digenea</taxon>
        <taxon>Strigeidida</taxon>
        <taxon>Schistosomatoidea</taxon>
        <taxon>Schistosomatidae</taxon>
        <taxon>Schistosoma</taxon>
    </lineage>
</organism>
<reference evidence="1" key="1">
    <citation type="journal article" date="2012" name="Nat. Genet.">
        <title>Whole-genome sequence of Schistosoma haematobium.</title>
        <authorList>
            <person name="Young N.D."/>
            <person name="Jex A.R."/>
            <person name="Li B."/>
            <person name="Liu S."/>
            <person name="Yang L."/>
            <person name="Xiong Z."/>
            <person name="Li Y."/>
            <person name="Cantacessi C."/>
            <person name="Hall R.S."/>
            <person name="Xu X."/>
            <person name="Chen F."/>
            <person name="Wu X."/>
            <person name="Zerlotini A."/>
            <person name="Oliveira G."/>
            <person name="Hofmann A."/>
            <person name="Zhang G."/>
            <person name="Fang X."/>
            <person name="Kang Y."/>
            <person name="Campbell B.E."/>
            <person name="Loukas A."/>
            <person name="Ranganathan S."/>
            <person name="Rollinson D."/>
            <person name="Rinaldi G."/>
            <person name="Brindley P.J."/>
            <person name="Yang H."/>
            <person name="Wang J."/>
            <person name="Wang J."/>
            <person name="Gasser R.B."/>
        </authorList>
    </citation>
    <scope>NUCLEOTIDE SEQUENCE [LARGE SCALE GENOMIC DNA]</scope>
</reference>
<protein>
    <submittedName>
        <fullName evidence="1">Uncharacterized protein</fullName>
    </submittedName>
</protein>
<gene>
    <name evidence="1" type="ORF">MS3_08140</name>
</gene>
<evidence type="ECO:0000313" key="1">
    <source>
        <dbReference type="EMBL" id="KGB39691.1"/>
    </source>
</evidence>
<proteinExistence type="predicted"/>
<accession>A0A095AY99</accession>
<name>A0A095AY99_SCHHA</name>
<dbReference type="AlphaFoldDB" id="A0A095AY99"/>